<reference evidence="1" key="1">
    <citation type="submission" date="2014-07" db="EMBL/GenBank/DDBJ databases">
        <authorList>
            <person name="Martin A.A"/>
            <person name="De Silva N."/>
        </authorList>
    </citation>
    <scope>NUCLEOTIDE SEQUENCE</scope>
</reference>
<evidence type="ECO:0000313" key="2">
    <source>
        <dbReference type="WBParaSite" id="SVE_2018800.1"/>
    </source>
</evidence>
<reference evidence="2" key="2">
    <citation type="submission" date="2015-08" db="UniProtKB">
        <authorList>
            <consortium name="WormBaseParasite"/>
        </authorList>
    </citation>
    <scope>IDENTIFICATION</scope>
</reference>
<evidence type="ECO:0000313" key="1">
    <source>
        <dbReference type="Proteomes" id="UP000035680"/>
    </source>
</evidence>
<organism evidence="1 2">
    <name type="scientific">Strongyloides venezuelensis</name>
    <name type="common">Threadworm</name>
    <dbReference type="NCBI Taxonomy" id="75913"/>
    <lineage>
        <taxon>Eukaryota</taxon>
        <taxon>Metazoa</taxon>
        <taxon>Ecdysozoa</taxon>
        <taxon>Nematoda</taxon>
        <taxon>Chromadorea</taxon>
        <taxon>Rhabditida</taxon>
        <taxon>Tylenchina</taxon>
        <taxon>Panagrolaimomorpha</taxon>
        <taxon>Strongyloidoidea</taxon>
        <taxon>Strongyloididae</taxon>
        <taxon>Strongyloides</taxon>
    </lineage>
</organism>
<proteinExistence type="predicted"/>
<dbReference type="WBParaSite" id="SVE_2018800.1">
    <property type="protein sequence ID" value="SVE_2018800.1"/>
    <property type="gene ID" value="SVE_2018800"/>
</dbReference>
<keyword evidence="1" id="KW-1185">Reference proteome</keyword>
<sequence length="115" mass="13636">MSSSTNASLYKDPVIIVKIDESEFGKRKHHRELTSGRKFFVRVVERRDAKTLLLIFQQHVFQVSLSEPNRLMAWIRKTRAIRLHLQDLNYFLHFCDQETGIHTNTVGKTWLRIKL</sequence>
<accession>A0A0K0G611</accession>
<dbReference type="AlphaFoldDB" id="A0A0K0G611"/>
<name>A0A0K0G611_STRVS</name>
<dbReference type="Proteomes" id="UP000035680">
    <property type="component" value="Unassembled WGS sequence"/>
</dbReference>
<protein>
    <submittedName>
        <fullName evidence="2">FERM domain-containing protein</fullName>
    </submittedName>
</protein>